<reference evidence="2 3" key="1">
    <citation type="journal article" date="2014" name="PLoS Genet.">
        <title>Analysis of the Phlebiopsis gigantea genome, transcriptome and secretome provides insight into its pioneer colonization strategies of wood.</title>
        <authorList>
            <person name="Hori C."/>
            <person name="Ishida T."/>
            <person name="Igarashi K."/>
            <person name="Samejima M."/>
            <person name="Suzuki H."/>
            <person name="Master E."/>
            <person name="Ferreira P."/>
            <person name="Ruiz-Duenas F.J."/>
            <person name="Held B."/>
            <person name="Canessa P."/>
            <person name="Larrondo L.F."/>
            <person name="Schmoll M."/>
            <person name="Druzhinina I.S."/>
            <person name="Kubicek C.P."/>
            <person name="Gaskell J.A."/>
            <person name="Kersten P."/>
            <person name="St John F."/>
            <person name="Glasner J."/>
            <person name="Sabat G."/>
            <person name="Splinter BonDurant S."/>
            <person name="Syed K."/>
            <person name="Yadav J."/>
            <person name="Mgbeahuruike A.C."/>
            <person name="Kovalchuk A."/>
            <person name="Asiegbu F.O."/>
            <person name="Lackner G."/>
            <person name="Hoffmeister D."/>
            <person name="Rencoret J."/>
            <person name="Gutierrez A."/>
            <person name="Sun H."/>
            <person name="Lindquist E."/>
            <person name="Barry K."/>
            <person name="Riley R."/>
            <person name="Grigoriev I.V."/>
            <person name="Henrissat B."/>
            <person name="Kues U."/>
            <person name="Berka R.M."/>
            <person name="Martinez A.T."/>
            <person name="Covert S.F."/>
            <person name="Blanchette R.A."/>
            <person name="Cullen D."/>
        </authorList>
    </citation>
    <scope>NUCLEOTIDE SEQUENCE [LARGE SCALE GENOMIC DNA]</scope>
    <source>
        <strain evidence="2 3">11061_1 CR5-6</strain>
    </source>
</reference>
<evidence type="ECO:0000256" key="1">
    <source>
        <dbReference type="SAM" id="MobiDB-lite"/>
    </source>
</evidence>
<dbReference type="EMBL" id="KN840596">
    <property type="protein sequence ID" value="KIP03893.1"/>
    <property type="molecule type" value="Genomic_DNA"/>
</dbReference>
<organism evidence="2 3">
    <name type="scientific">Phlebiopsis gigantea (strain 11061_1 CR5-6)</name>
    <name type="common">White-rot fungus</name>
    <name type="synonym">Peniophora gigantea</name>
    <dbReference type="NCBI Taxonomy" id="745531"/>
    <lineage>
        <taxon>Eukaryota</taxon>
        <taxon>Fungi</taxon>
        <taxon>Dikarya</taxon>
        <taxon>Basidiomycota</taxon>
        <taxon>Agaricomycotina</taxon>
        <taxon>Agaricomycetes</taxon>
        <taxon>Polyporales</taxon>
        <taxon>Phanerochaetaceae</taxon>
        <taxon>Phlebiopsis</taxon>
    </lineage>
</organism>
<accession>A0A0C3PEL8</accession>
<dbReference type="HOGENOM" id="CLU_1787522_0_0_1"/>
<sequence>MRLVVRLFQVYIASCRQRHFMLPRQYYQLNRPLTSKLAACASYIEIIGATQHDELSPSTSHAEEILSHGSSEACGDFCASLRPIVDLNVGTTSSLHGQRRQRAPHEVAKSRNGPGLNVRHQFHRTNIPCLDQSRISTVFLSHFSV</sequence>
<dbReference type="Proteomes" id="UP000053257">
    <property type="component" value="Unassembled WGS sequence"/>
</dbReference>
<keyword evidence="3" id="KW-1185">Reference proteome</keyword>
<proteinExistence type="predicted"/>
<dbReference type="AlphaFoldDB" id="A0A0C3PEL8"/>
<evidence type="ECO:0000313" key="2">
    <source>
        <dbReference type="EMBL" id="KIP03893.1"/>
    </source>
</evidence>
<evidence type="ECO:0000313" key="3">
    <source>
        <dbReference type="Proteomes" id="UP000053257"/>
    </source>
</evidence>
<name>A0A0C3PEL8_PHLG1</name>
<gene>
    <name evidence="2" type="ORF">PHLGIDRAFT_218694</name>
</gene>
<feature type="region of interest" description="Disordered" evidence="1">
    <location>
        <begin position="93"/>
        <end position="115"/>
    </location>
</feature>
<protein>
    <submittedName>
        <fullName evidence="2">Uncharacterized protein</fullName>
    </submittedName>
</protein>